<dbReference type="Pfam" id="PF02152">
    <property type="entry name" value="FolB"/>
    <property type="match status" value="1"/>
</dbReference>
<dbReference type="NCBIfam" id="TIGR00526">
    <property type="entry name" value="folB_dom"/>
    <property type="match status" value="1"/>
</dbReference>
<accession>A0ABU9XUT9</accession>
<dbReference type="Gene3D" id="3.30.1130.10">
    <property type="match status" value="1"/>
</dbReference>
<dbReference type="Proteomes" id="UP001404104">
    <property type="component" value="Unassembled WGS sequence"/>
</dbReference>
<keyword evidence="2" id="KW-0413">Isomerase</keyword>
<dbReference type="GO" id="GO:0004150">
    <property type="term" value="F:dihydroneopterin aldolase activity"/>
    <property type="evidence" value="ECO:0007669"/>
    <property type="project" value="UniProtKB-EC"/>
</dbReference>
<dbReference type="InterPro" id="IPR043133">
    <property type="entry name" value="GTP-CH-I_C/QueF"/>
</dbReference>
<protein>
    <submittedName>
        <fullName evidence="2">Dihydroneopterin aldolase</fullName>
        <ecNumber evidence="2">4.1.2.25</ecNumber>
        <ecNumber evidence="2">5.1.99.8</ecNumber>
    </submittedName>
</protein>
<name>A0ABU9XUT9_9SPHN</name>
<evidence type="ECO:0000313" key="3">
    <source>
        <dbReference type="Proteomes" id="UP001404104"/>
    </source>
</evidence>
<gene>
    <name evidence="2" type="ORF">ABC969_12840</name>
</gene>
<dbReference type="InterPro" id="IPR006157">
    <property type="entry name" value="FolB_dom"/>
</dbReference>
<sequence length="122" mass="12962">MSIVISVSDLPLSACIGINPDEAGRRQPLIVSVDLTLAAGAQGADLTDSVDYRRIVAEAEAIADAHIGMIETFAQMLARRCLSLGPVRTAVVTVVKPQALPHGLASVRVMLDREQPLFKSVD</sequence>
<dbReference type="EC" id="5.1.99.8" evidence="2"/>
<feature type="domain" description="Dihydroneopterin aldolase/epimerase" evidence="1">
    <location>
        <begin position="5"/>
        <end position="113"/>
    </location>
</feature>
<dbReference type="EC" id="4.1.2.25" evidence="2"/>
<dbReference type="SMART" id="SM00905">
    <property type="entry name" value="FolB"/>
    <property type="match status" value="1"/>
</dbReference>
<keyword evidence="2" id="KW-0456">Lyase</keyword>
<reference evidence="2 3" key="1">
    <citation type="submission" date="2024-05" db="EMBL/GenBank/DDBJ databases">
        <authorList>
            <person name="Liu Q."/>
            <person name="Xin Y.-H."/>
        </authorList>
    </citation>
    <scope>NUCLEOTIDE SEQUENCE [LARGE SCALE GENOMIC DNA]</scope>
    <source>
        <strain evidence="2 3">CGMCC 1.15349</strain>
    </source>
</reference>
<organism evidence="2 3">
    <name type="scientific">Sphingomonas qilianensis</name>
    <dbReference type="NCBI Taxonomy" id="1736690"/>
    <lineage>
        <taxon>Bacteria</taxon>
        <taxon>Pseudomonadati</taxon>
        <taxon>Pseudomonadota</taxon>
        <taxon>Alphaproteobacteria</taxon>
        <taxon>Sphingomonadales</taxon>
        <taxon>Sphingomonadaceae</taxon>
        <taxon>Sphingomonas</taxon>
    </lineage>
</organism>
<dbReference type="EMBL" id="JBDIMF010000005">
    <property type="protein sequence ID" value="MEN2787302.1"/>
    <property type="molecule type" value="Genomic_DNA"/>
</dbReference>
<dbReference type="GO" id="GO:0016853">
    <property type="term" value="F:isomerase activity"/>
    <property type="evidence" value="ECO:0007669"/>
    <property type="project" value="UniProtKB-KW"/>
</dbReference>
<keyword evidence="3" id="KW-1185">Reference proteome</keyword>
<dbReference type="RefSeq" id="WP_345865418.1">
    <property type="nucleotide sequence ID" value="NZ_JBDIMF010000005.1"/>
</dbReference>
<proteinExistence type="predicted"/>
<evidence type="ECO:0000313" key="2">
    <source>
        <dbReference type="EMBL" id="MEN2787302.1"/>
    </source>
</evidence>
<comment type="caution">
    <text evidence="2">The sequence shown here is derived from an EMBL/GenBank/DDBJ whole genome shotgun (WGS) entry which is preliminary data.</text>
</comment>
<dbReference type="SUPFAM" id="SSF55620">
    <property type="entry name" value="Tetrahydrobiopterin biosynthesis enzymes-like"/>
    <property type="match status" value="1"/>
</dbReference>
<evidence type="ECO:0000259" key="1">
    <source>
        <dbReference type="SMART" id="SM00905"/>
    </source>
</evidence>